<gene>
    <name evidence="2" type="ORF">PR048_021221</name>
</gene>
<feature type="region of interest" description="Disordered" evidence="1">
    <location>
        <begin position="114"/>
        <end position="201"/>
    </location>
</feature>
<sequence length="201" mass="21881">MRFRASDVCSLADGPVYNQLYLRPGGRVFGLGFLIEATVTEWLDCSLSTKANRIQTPAGSLLIFASGNRTGRCRWSVDFLEEPSFPPPFHSSPALFSPHFTLIGYQDIAVNSQHSKLSTEQRRNARAGNRKTPEKTRRPAASFSKVPTCENPGGKYGEAPNARAGENGRTPRKPSGIVRHYSNVRKSGGDPAGNEITASSV</sequence>
<comment type="caution">
    <text evidence="2">The sequence shown here is derived from an EMBL/GenBank/DDBJ whole genome shotgun (WGS) entry which is preliminary data.</text>
</comment>
<protein>
    <submittedName>
        <fullName evidence="2">Uncharacterized protein</fullName>
    </submittedName>
</protein>
<evidence type="ECO:0000313" key="2">
    <source>
        <dbReference type="EMBL" id="KAJ8876774.1"/>
    </source>
</evidence>
<organism evidence="2 3">
    <name type="scientific">Dryococelus australis</name>
    <dbReference type="NCBI Taxonomy" id="614101"/>
    <lineage>
        <taxon>Eukaryota</taxon>
        <taxon>Metazoa</taxon>
        <taxon>Ecdysozoa</taxon>
        <taxon>Arthropoda</taxon>
        <taxon>Hexapoda</taxon>
        <taxon>Insecta</taxon>
        <taxon>Pterygota</taxon>
        <taxon>Neoptera</taxon>
        <taxon>Polyneoptera</taxon>
        <taxon>Phasmatodea</taxon>
        <taxon>Verophasmatodea</taxon>
        <taxon>Anareolatae</taxon>
        <taxon>Phasmatidae</taxon>
        <taxon>Eurycanthinae</taxon>
        <taxon>Dryococelus</taxon>
    </lineage>
</organism>
<dbReference type="Proteomes" id="UP001159363">
    <property type="component" value="Chromosome 7"/>
</dbReference>
<dbReference type="EMBL" id="JARBHB010000008">
    <property type="protein sequence ID" value="KAJ8876774.1"/>
    <property type="molecule type" value="Genomic_DNA"/>
</dbReference>
<evidence type="ECO:0000256" key="1">
    <source>
        <dbReference type="SAM" id="MobiDB-lite"/>
    </source>
</evidence>
<keyword evidence="3" id="KW-1185">Reference proteome</keyword>
<name>A0ABQ9GXK2_9NEOP</name>
<accession>A0ABQ9GXK2</accession>
<reference evidence="2 3" key="1">
    <citation type="submission" date="2023-02" db="EMBL/GenBank/DDBJ databases">
        <title>LHISI_Scaffold_Assembly.</title>
        <authorList>
            <person name="Stuart O.P."/>
            <person name="Cleave R."/>
            <person name="Magrath M.J.L."/>
            <person name="Mikheyev A.S."/>
        </authorList>
    </citation>
    <scope>NUCLEOTIDE SEQUENCE [LARGE SCALE GENOMIC DNA]</scope>
    <source>
        <strain evidence="2">Daus_M_001</strain>
        <tissue evidence="2">Leg muscle</tissue>
    </source>
</reference>
<evidence type="ECO:0000313" key="3">
    <source>
        <dbReference type="Proteomes" id="UP001159363"/>
    </source>
</evidence>
<proteinExistence type="predicted"/>